<dbReference type="Gene3D" id="3.90.215.10">
    <property type="entry name" value="Gamma Fibrinogen, chain A, domain 1"/>
    <property type="match status" value="1"/>
</dbReference>
<dbReference type="PANTHER" id="PTHR19143">
    <property type="entry name" value="FIBRINOGEN/TENASCIN/ANGIOPOEITIN"/>
    <property type="match status" value="1"/>
</dbReference>
<evidence type="ECO:0000259" key="1">
    <source>
        <dbReference type="PROSITE" id="PS51406"/>
    </source>
</evidence>
<name>A0AAD9MUC4_9ANNE</name>
<reference evidence="2" key="1">
    <citation type="journal article" date="2023" name="Mol. Biol. Evol.">
        <title>Third-Generation Sequencing Reveals the Adaptive Role of the Epigenome in Three Deep-Sea Polychaetes.</title>
        <authorList>
            <person name="Perez M."/>
            <person name="Aroh O."/>
            <person name="Sun Y."/>
            <person name="Lan Y."/>
            <person name="Juniper S.K."/>
            <person name="Young C.R."/>
            <person name="Angers B."/>
            <person name="Qian P.Y."/>
        </authorList>
    </citation>
    <scope>NUCLEOTIDE SEQUENCE</scope>
    <source>
        <strain evidence="2">P08H-3</strain>
    </source>
</reference>
<dbReference type="Pfam" id="PF00147">
    <property type="entry name" value="Fibrinogen_C"/>
    <property type="match status" value="1"/>
</dbReference>
<dbReference type="EMBL" id="JAODUP010000628">
    <property type="protein sequence ID" value="KAK2146152.1"/>
    <property type="molecule type" value="Genomic_DNA"/>
</dbReference>
<gene>
    <name evidence="2" type="ORF">LSH36_628g00017</name>
</gene>
<dbReference type="InterPro" id="IPR036056">
    <property type="entry name" value="Fibrinogen-like_C"/>
</dbReference>
<evidence type="ECO:0000313" key="3">
    <source>
        <dbReference type="Proteomes" id="UP001208570"/>
    </source>
</evidence>
<dbReference type="PROSITE" id="PS51406">
    <property type="entry name" value="FIBRINOGEN_C_2"/>
    <property type="match status" value="1"/>
</dbReference>
<dbReference type="InterPro" id="IPR002181">
    <property type="entry name" value="Fibrinogen_a/b/g_C_dom"/>
</dbReference>
<dbReference type="InterPro" id="IPR014716">
    <property type="entry name" value="Fibrinogen_a/b/g_C_1"/>
</dbReference>
<dbReference type="SMART" id="SM00186">
    <property type="entry name" value="FBG"/>
    <property type="match status" value="1"/>
</dbReference>
<feature type="domain" description="Fibrinogen C-terminal" evidence="1">
    <location>
        <begin position="151"/>
        <end position="369"/>
    </location>
</feature>
<organism evidence="2 3">
    <name type="scientific">Paralvinella palmiformis</name>
    <dbReference type="NCBI Taxonomy" id="53620"/>
    <lineage>
        <taxon>Eukaryota</taxon>
        <taxon>Metazoa</taxon>
        <taxon>Spiralia</taxon>
        <taxon>Lophotrochozoa</taxon>
        <taxon>Annelida</taxon>
        <taxon>Polychaeta</taxon>
        <taxon>Sedentaria</taxon>
        <taxon>Canalipalpata</taxon>
        <taxon>Terebellida</taxon>
        <taxon>Terebelliformia</taxon>
        <taxon>Alvinellidae</taxon>
        <taxon>Paralvinella</taxon>
    </lineage>
</organism>
<keyword evidence="3" id="KW-1185">Reference proteome</keyword>
<proteinExistence type="predicted"/>
<accession>A0AAD9MUC4</accession>
<dbReference type="InterPro" id="IPR050373">
    <property type="entry name" value="Fibrinogen_C-term_domain"/>
</dbReference>
<protein>
    <recommendedName>
        <fullName evidence="1">Fibrinogen C-terminal domain-containing protein</fullName>
    </recommendedName>
</protein>
<evidence type="ECO:0000313" key="2">
    <source>
        <dbReference type="EMBL" id="KAK2146152.1"/>
    </source>
</evidence>
<dbReference type="AlphaFoldDB" id="A0AAD9MUC4"/>
<comment type="caution">
    <text evidence="2">The sequence shown here is derived from an EMBL/GenBank/DDBJ whole genome shotgun (WGS) entry which is preliminary data.</text>
</comment>
<sequence>MSRNHILHFPLESPVVSFDEVSIHPDNVEFLTDDSVDTCALFAIGVDADVPKRTKFRISISDIVTDQVIVAMIGINMGCDREFYVMPLSQNDTLKWKGCWSVCPLMESTRSEDKDNCLFDCQCSGSCREIQLIRNPNSTQDSGWSVCDMSLKYTPARFSCLNFSNRPSGIFKVYITDKPTVVYKDVYCDSETDGGGWAVIMRRKDGSVDFHRDWINYKNGFGSPEGEFWIGNEIIHQLTSDRHTYTLRVDMTNYEGESLFAKYSQFSVGSESEKFILHVSGYDGRSTAGDKMTFNDGCMFSTGDKDNDKNLNQNLAKKEEAPWWICDRLLVTLTGRYGEDIKSGSGIKWVGTWGYTDYAKYVVMMIRPN</sequence>
<dbReference type="GO" id="GO:0005615">
    <property type="term" value="C:extracellular space"/>
    <property type="evidence" value="ECO:0007669"/>
    <property type="project" value="TreeGrafter"/>
</dbReference>
<dbReference type="Proteomes" id="UP001208570">
    <property type="component" value="Unassembled WGS sequence"/>
</dbReference>
<dbReference type="CDD" id="cd00087">
    <property type="entry name" value="FReD"/>
    <property type="match status" value="1"/>
</dbReference>
<dbReference type="SUPFAM" id="SSF56496">
    <property type="entry name" value="Fibrinogen C-terminal domain-like"/>
    <property type="match status" value="1"/>
</dbReference>